<dbReference type="OrthoDB" id="9809583at2"/>
<comment type="similarity">
    <text evidence="1">Belongs to the glycosyl hydrolase 16 family.</text>
</comment>
<dbReference type="EMBL" id="LT629758">
    <property type="protein sequence ID" value="SDT25471.1"/>
    <property type="molecule type" value="Genomic_DNA"/>
</dbReference>
<evidence type="ECO:0000313" key="5">
    <source>
        <dbReference type="Proteomes" id="UP000198688"/>
    </source>
</evidence>
<gene>
    <name evidence="4" type="ORF">SAMN04489716_3019</name>
</gene>
<dbReference type="SUPFAM" id="SSF50370">
    <property type="entry name" value="Ricin B-like lectins"/>
    <property type="match status" value="1"/>
</dbReference>
<evidence type="ECO:0000256" key="2">
    <source>
        <dbReference type="SAM" id="SignalP"/>
    </source>
</evidence>
<dbReference type="Pfam" id="PF00722">
    <property type="entry name" value="Glyco_hydro_16"/>
    <property type="match status" value="1"/>
</dbReference>
<dbReference type="CDD" id="cd08023">
    <property type="entry name" value="GH16_laminarinase_like"/>
    <property type="match status" value="1"/>
</dbReference>
<accession>A0A1H1YVH2</accession>
<feature type="signal peptide" evidence="2">
    <location>
        <begin position="1"/>
        <end position="20"/>
    </location>
</feature>
<dbReference type="InterPro" id="IPR000772">
    <property type="entry name" value="Ricin_B_lectin"/>
</dbReference>
<dbReference type="PROSITE" id="PS51762">
    <property type="entry name" value="GH16_2"/>
    <property type="match status" value="1"/>
</dbReference>
<dbReference type="STRING" id="113562.SAMN04489716_3019"/>
<organism evidence="4 5">
    <name type="scientific">Actinoplanes derwentensis</name>
    <dbReference type="NCBI Taxonomy" id="113562"/>
    <lineage>
        <taxon>Bacteria</taxon>
        <taxon>Bacillati</taxon>
        <taxon>Actinomycetota</taxon>
        <taxon>Actinomycetes</taxon>
        <taxon>Micromonosporales</taxon>
        <taxon>Micromonosporaceae</taxon>
        <taxon>Actinoplanes</taxon>
    </lineage>
</organism>
<sequence>MRRIRMLLGMAVVATTLAGALTVASRGDTADAAVGPVTWSDEFNGAAGATVDGSKWNFDVGGGGFGNNELQYYTNSTNNVRQDGQGRLAITARKENPGNFQCWYGTCQYTSGRILTSGKFTQKYGRFEASIKVPKGQGIWPAFWMLGDNLGSVGWPQSGEIDIMENVGKEPNNLYGTVHGPGYSGGAGVSGKKTLGAPLGDAFHSYAVEWSPNLIVWQLDGVEFFRVTPAQANGQWVFDHPFFIILNVAVGGNWPGSPDASTSFPQTMLVDWVRVSAWNDSTPAPTGNALKSNLNGRCIDIPAGNTADGTRLQMYDCNGLAPQKWTFNSDGTLRAMGKCMDPAGGALANGTPIQLVTCNGNPVQRFTLSGAGDLVNISANRCVDIVENNSANGARLQLWDCAGTPNQKWAVA</sequence>
<protein>
    <submittedName>
        <fullName evidence="4">Beta-glucanase, GH16 family</fullName>
    </submittedName>
</protein>
<dbReference type="PROSITE" id="PS50231">
    <property type="entry name" value="RICIN_B_LECTIN"/>
    <property type="match status" value="1"/>
</dbReference>
<dbReference type="PANTHER" id="PTHR10963">
    <property type="entry name" value="GLYCOSYL HYDROLASE-RELATED"/>
    <property type="match status" value="1"/>
</dbReference>
<evidence type="ECO:0000256" key="1">
    <source>
        <dbReference type="ARBA" id="ARBA00006865"/>
    </source>
</evidence>
<name>A0A1H1YVH2_9ACTN</name>
<keyword evidence="2" id="KW-0732">Signal</keyword>
<dbReference type="InterPro" id="IPR035992">
    <property type="entry name" value="Ricin_B-like_lectins"/>
</dbReference>
<dbReference type="GO" id="GO:0005975">
    <property type="term" value="P:carbohydrate metabolic process"/>
    <property type="evidence" value="ECO:0007669"/>
    <property type="project" value="InterPro"/>
</dbReference>
<dbReference type="SMART" id="SM00458">
    <property type="entry name" value="RICIN"/>
    <property type="match status" value="1"/>
</dbReference>
<dbReference type="RefSeq" id="WP_092545217.1">
    <property type="nucleotide sequence ID" value="NZ_BOMJ01000001.1"/>
</dbReference>
<dbReference type="Proteomes" id="UP000198688">
    <property type="component" value="Chromosome I"/>
</dbReference>
<dbReference type="SUPFAM" id="SSF49899">
    <property type="entry name" value="Concanavalin A-like lectins/glucanases"/>
    <property type="match status" value="1"/>
</dbReference>
<feature type="domain" description="GH16" evidence="3">
    <location>
        <begin position="28"/>
        <end position="281"/>
    </location>
</feature>
<keyword evidence="5" id="KW-1185">Reference proteome</keyword>
<evidence type="ECO:0000259" key="3">
    <source>
        <dbReference type="PROSITE" id="PS51762"/>
    </source>
</evidence>
<dbReference type="Gene3D" id="2.80.10.50">
    <property type="match status" value="1"/>
</dbReference>
<feature type="chain" id="PRO_5038937759" evidence="2">
    <location>
        <begin position="21"/>
        <end position="412"/>
    </location>
</feature>
<dbReference type="InterPro" id="IPR050546">
    <property type="entry name" value="Glycosyl_Hydrlase_16"/>
</dbReference>
<proteinExistence type="inferred from homology"/>
<dbReference type="PANTHER" id="PTHR10963:SF55">
    <property type="entry name" value="GLYCOSIDE HYDROLASE FAMILY 16 PROTEIN"/>
    <property type="match status" value="1"/>
</dbReference>
<dbReference type="InterPro" id="IPR000757">
    <property type="entry name" value="Beta-glucanase-like"/>
</dbReference>
<dbReference type="AlphaFoldDB" id="A0A1H1YVH2"/>
<dbReference type="InterPro" id="IPR013320">
    <property type="entry name" value="ConA-like_dom_sf"/>
</dbReference>
<reference evidence="4 5" key="1">
    <citation type="submission" date="2016-10" db="EMBL/GenBank/DDBJ databases">
        <authorList>
            <person name="de Groot N.N."/>
        </authorList>
    </citation>
    <scope>NUCLEOTIDE SEQUENCE [LARGE SCALE GENOMIC DNA]</scope>
    <source>
        <strain evidence="4 5">DSM 43941</strain>
    </source>
</reference>
<dbReference type="Gene3D" id="2.60.120.200">
    <property type="match status" value="1"/>
</dbReference>
<dbReference type="GO" id="GO:0004553">
    <property type="term" value="F:hydrolase activity, hydrolyzing O-glycosyl compounds"/>
    <property type="evidence" value="ECO:0007669"/>
    <property type="project" value="InterPro"/>
</dbReference>
<dbReference type="Pfam" id="PF00652">
    <property type="entry name" value="Ricin_B_lectin"/>
    <property type="match status" value="1"/>
</dbReference>
<evidence type="ECO:0000313" key="4">
    <source>
        <dbReference type="EMBL" id="SDT25471.1"/>
    </source>
</evidence>